<dbReference type="Proteomes" id="UP001180020">
    <property type="component" value="Unassembled WGS sequence"/>
</dbReference>
<keyword evidence="2" id="KW-1185">Reference proteome</keyword>
<reference evidence="1" key="1">
    <citation type="journal article" date="2023" name="Nat. Commun.">
        <title>Diploid and tetraploid genomes of Acorus and the evolution of monocots.</title>
        <authorList>
            <person name="Ma L."/>
            <person name="Liu K.W."/>
            <person name="Li Z."/>
            <person name="Hsiao Y.Y."/>
            <person name="Qi Y."/>
            <person name="Fu T."/>
            <person name="Tang G.D."/>
            <person name="Zhang D."/>
            <person name="Sun W.H."/>
            <person name="Liu D.K."/>
            <person name="Li Y."/>
            <person name="Chen G.Z."/>
            <person name="Liu X.D."/>
            <person name="Liao X.Y."/>
            <person name="Jiang Y.T."/>
            <person name="Yu X."/>
            <person name="Hao Y."/>
            <person name="Huang J."/>
            <person name="Zhao X.W."/>
            <person name="Ke S."/>
            <person name="Chen Y.Y."/>
            <person name="Wu W.L."/>
            <person name="Hsu J.L."/>
            <person name="Lin Y.F."/>
            <person name="Huang M.D."/>
            <person name="Li C.Y."/>
            <person name="Huang L."/>
            <person name="Wang Z.W."/>
            <person name="Zhao X."/>
            <person name="Zhong W.Y."/>
            <person name="Peng D.H."/>
            <person name="Ahmad S."/>
            <person name="Lan S."/>
            <person name="Zhang J.S."/>
            <person name="Tsai W.C."/>
            <person name="Van de Peer Y."/>
            <person name="Liu Z.J."/>
        </authorList>
    </citation>
    <scope>NUCLEOTIDE SEQUENCE</scope>
    <source>
        <strain evidence="1">CP</strain>
    </source>
</reference>
<organism evidence="1 2">
    <name type="scientific">Acorus calamus</name>
    <name type="common">Sweet flag</name>
    <dbReference type="NCBI Taxonomy" id="4465"/>
    <lineage>
        <taxon>Eukaryota</taxon>
        <taxon>Viridiplantae</taxon>
        <taxon>Streptophyta</taxon>
        <taxon>Embryophyta</taxon>
        <taxon>Tracheophyta</taxon>
        <taxon>Spermatophyta</taxon>
        <taxon>Magnoliopsida</taxon>
        <taxon>Liliopsida</taxon>
        <taxon>Acoraceae</taxon>
        <taxon>Acorus</taxon>
    </lineage>
</organism>
<reference evidence="1" key="2">
    <citation type="submission" date="2023-06" db="EMBL/GenBank/DDBJ databases">
        <authorList>
            <person name="Ma L."/>
            <person name="Liu K.-W."/>
            <person name="Li Z."/>
            <person name="Hsiao Y.-Y."/>
            <person name="Qi Y."/>
            <person name="Fu T."/>
            <person name="Tang G."/>
            <person name="Zhang D."/>
            <person name="Sun W.-H."/>
            <person name="Liu D.-K."/>
            <person name="Li Y."/>
            <person name="Chen G.-Z."/>
            <person name="Liu X.-D."/>
            <person name="Liao X.-Y."/>
            <person name="Jiang Y.-T."/>
            <person name="Yu X."/>
            <person name="Hao Y."/>
            <person name="Huang J."/>
            <person name="Zhao X.-W."/>
            <person name="Ke S."/>
            <person name="Chen Y.-Y."/>
            <person name="Wu W.-L."/>
            <person name="Hsu J.-L."/>
            <person name="Lin Y.-F."/>
            <person name="Huang M.-D."/>
            <person name="Li C.-Y."/>
            <person name="Huang L."/>
            <person name="Wang Z.-W."/>
            <person name="Zhao X."/>
            <person name="Zhong W.-Y."/>
            <person name="Peng D.-H."/>
            <person name="Ahmad S."/>
            <person name="Lan S."/>
            <person name="Zhang J.-S."/>
            <person name="Tsai W.-C."/>
            <person name="Van De Peer Y."/>
            <person name="Liu Z.-J."/>
        </authorList>
    </citation>
    <scope>NUCLEOTIDE SEQUENCE</scope>
    <source>
        <strain evidence="1">CP</strain>
        <tissue evidence="1">Leaves</tissue>
    </source>
</reference>
<accession>A0AAV9D5M6</accession>
<evidence type="ECO:0000313" key="1">
    <source>
        <dbReference type="EMBL" id="KAK1296901.1"/>
    </source>
</evidence>
<protein>
    <submittedName>
        <fullName evidence="1">Uncharacterized protein</fullName>
    </submittedName>
</protein>
<comment type="caution">
    <text evidence="1">The sequence shown here is derived from an EMBL/GenBank/DDBJ whole genome shotgun (WGS) entry which is preliminary data.</text>
</comment>
<dbReference type="AlphaFoldDB" id="A0AAV9D5M6"/>
<sequence>MAVLLSDEVSGGSMSGEVNIDGVKLIDELCLFGEGRNNTRLKKEKNKKKGRRIIRRRGTPELMGAPCSNSQAKAQALNKSVYGVVQLEVHSAREALLLWSKKQLRADLQHKLRQEESDVRKISAIVASSRDANSDLELVKQSLVHYYEQLLNREDGSIILDIHLSKQVTNEDNIGDTLTIDIAILMHLILCF</sequence>
<gene>
    <name evidence="1" type="ORF">QJS10_CPB15g01589</name>
</gene>
<dbReference type="EMBL" id="JAUJYO010000015">
    <property type="protein sequence ID" value="KAK1296901.1"/>
    <property type="molecule type" value="Genomic_DNA"/>
</dbReference>
<proteinExistence type="predicted"/>
<evidence type="ECO:0000313" key="2">
    <source>
        <dbReference type="Proteomes" id="UP001180020"/>
    </source>
</evidence>
<name>A0AAV9D5M6_ACOCL</name>